<evidence type="ECO:0000256" key="6">
    <source>
        <dbReference type="SAM" id="MobiDB-lite"/>
    </source>
</evidence>
<evidence type="ECO:0000256" key="5">
    <source>
        <dbReference type="ARBA" id="ARBA00038359"/>
    </source>
</evidence>
<evidence type="ECO:0000313" key="9">
    <source>
        <dbReference type="EMBL" id="KFA64282.1"/>
    </source>
</evidence>
<feature type="transmembrane region" description="Helical" evidence="7">
    <location>
        <begin position="23"/>
        <end position="45"/>
    </location>
</feature>
<feature type="transmembrane region" description="Helical" evidence="7">
    <location>
        <begin position="142"/>
        <end position="167"/>
    </location>
</feature>
<evidence type="ECO:0000256" key="7">
    <source>
        <dbReference type="SAM" id="Phobius"/>
    </source>
</evidence>
<feature type="compositionally biased region" description="Basic and acidic residues" evidence="6">
    <location>
        <begin position="389"/>
        <end position="403"/>
    </location>
</feature>
<keyword evidence="4 7" id="KW-0472">Membrane</keyword>
<feature type="transmembrane region" description="Helical" evidence="7">
    <location>
        <begin position="263"/>
        <end position="284"/>
    </location>
</feature>
<dbReference type="OMA" id="ALCVCWL"/>
<dbReference type="EMBL" id="KL660690">
    <property type="protein sequence ID" value="KFA64282.1"/>
    <property type="molecule type" value="Genomic_DNA"/>
</dbReference>
<feature type="region of interest" description="Disordered" evidence="6">
    <location>
        <begin position="373"/>
        <end position="403"/>
    </location>
</feature>
<feature type="transmembrane region" description="Helical" evidence="7">
    <location>
        <begin position="65"/>
        <end position="86"/>
    </location>
</feature>
<sequence length="403" mass="44766">MSASPTRDPDTWPPGFEEENQGYGILGFTIVMTVVTVLAIVGRFWSRSLPATEAGQHGRFWWDDWMAFAAMPLILARHGLVFYMLQLGMGFHAVTLPQSSLNIMQILIFANYILYSAALFFTRASALFILSRAFPHFTNPLWFNIAIYVIHGLNTAWLMSLCLSHMFTCFPGAVTEGVLDHCIPGAAVWIGNAVSSVFLDLCILLLPLPKIWSLQINSRKKTAITIVFALGYIAIIVSIGRVITVSLATPEEMRDSTYGYVNTLYWLIAEAPIMLLGVCLPAMLHLARRLRRTYLAPLPERFRDFAKSTCRGTGNDSPLGRAERFSTPKMTSEHFGGGTHATKSPSRMMDAELESLDSRLEILAGPNKSEYDVTTLMGEHDEEAPAGSRDLRIGSKHATDREP</sequence>
<comment type="subcellular location">
    <subcellularLocation>
        <location evidence="1">Membrane</location>
        <topology evidence="1">Multi-pass membrane protein</topology>
    </subcellularLocation>
</comment>
<dbReference type="PANTHER" id="PTHR33048:SF47">
    <property type="entry name" value="INTEGRAL MEMBRANE PROTEIN-RELATED"/>
    <property type="match status" value="1"/>
</dbReference>
<feature type="domain" description="Rhodopsin" evidence="8">
    <location>
        <begin position="56"/>
        <end position="288"/>
    </location>
</feature>
<dbReference type="InParanoid" id="A0A084QJZ7"/>
<organism evidence="9 10">
    <name type="scientific">Stachybotrys chlorohalonatus (strain IBT 40285)</name>
    <dbReference type="NCBI Taxonomy" id="1283841"/>
    <lineage>
        <taxon>Eukaryota</taxon>
        <taxon>Fungi</taxon>
        <taxon>Dikarya</taxon>
        <taxon>Ascomycota</taxon>
        <taxon>Pezizomycotina</taxon>
        <taxon>Sordariomycetes</taxon>
        <taxon>Hypocreomycetidae</taxon>
        <taxon>Hypocreales</taxon>
        <taxon>Stachybotryaceae</taxon>
        <taxon>Stachybotrys</taxon>
    </lineage>
</organism>
<evidence type="ECO:0000256" key="3">
    <source>
        <dbReference type="ARBA" id="ARBA00022989"/>
    </source>
</evidence>
<feature type="transmembrane region" description="Helical" evidence="7">
    <location>
        <begin position="106"/>
        <end position="130"/>
    </location>
</feature>
<keyword evidence="10" id="KW-1185">Reference proteome</keyword>
<gene>
    <name evidence="9" type="ORF">S40285_06052</name>
</gene>
<dbReference type="AlphaFoldDB" id="A0A084QJZ7"/>
<dbReference type="HOGENOM" id="CLU_028200_0_0_1"/>
<keyword evidence="3 7" id="KW-1133">Transmembrane helix</keyword>
<evidence type="ECO:0000259" key="8">
    <source>
        <dbReference type="Pfam" id="PF20684"/>
    </source>
</evidence>
<name>A0A084QJZ7_STAC4</name>
<dbReference type="InterPro" id="IPR052337">
    <property type="entry name" value="SAT4-like"/>
</dbReference>
<accession>A0A084QJZ7</accession>
<feature type="transmembrane region" description="Helical" evidence="7">
    <location>
        <begin position="223"/>
        <end position="243"/>
    </location>
</feature>
<comment type="similarity">
    <text evidence="5">Belongs to the SAT4 family.</text>
</comment>
<reference evidence="9 10" key="1">
    <citation type="journal article" date="2014" name="BMC Genomics">
        <title>Comparative genome sequencing reveals chemotype-specific gene clusters in the toxigenic black mold Stachybotrys.</title>
        <authorList>
            <person name="Semeiks J."/>
            <person name="Borek D."/>
            <person name="Otwinowski Z."/>
            <person name="Grishin N.V."/>
        </authorList>
    </citation>
    <scope>NUCLEOTIDE SEQUENCE [LARGE SCALE GENOMIC DNA]</scope>
    <source>
        <strain evidence="9 10">IBT 40285</strain>
    </source>
</reference>
<dbReference type="Pfam" id="PF20684">
    <property type="entry name" value="Fung_rhodopsin"/>
    <property type="match status" value="1"/>
</dbReference>
<dbReference type="Proteomes" id="UP000028524">
    <property type="component" value="Unassembled WGS sequence"/>
</dbReference>
<protein>
    <recommendedName>
        <fullName evidence="8">Rhodopsin domain-containing protein</fullName>
    </recommendedName>
</protein>
<dbReference type="PANTHER" id="PTHR33048">
    <property type="entry name" value="PTH11-LIKE INTEGRAL MEMBRANE PROTEIN (AFU_ORTHOLOGUE AFUA_5G11245)"/>
    <property type="match status" value="1"/>
</dbReference>
<evidence type="ECO:0000313" key="10">
    <source>
        <dbReference type="Proteomes" id="UP000028524"/>
    </source>
</evidence>
<evidence type="ECO:0000256" key="1">
    <source>
        <dbReference type="ARBA" id="ARBA00004141"/>
    </source>
</evidence>
<dbReference type="InterPro" id="IPR049326">
    <property type="entry name" value="Rhodopsin_dom_fungi"/>
</dbReference>
<proteinExistence type="inferred from homology"/>
<evidence type="ECO:0000256" key="2">
    <source>
        <dbReference type="ARBA" id="ARBA00022692"/>
    </source>
</evidence>
<feature type="transmembrane region" description="Helical" evidence="7">
    <location>
        <begin position="187"/>
        <end position="211"/>
    </location>
</feature>
<evidence type="ECO:0000256" key="4">
    <source>
        <dbReference type="ARBA" id="ARBA00023136"/>
    </source>
</evidence>
<dbReference type="GO" id="GO:0016020">
    <property type="term" value="C:membrane"/>
    <property type="evidence" value="ECO:0007669"/>
    <property type="project" value="UniProtKB-SubCell"/>
</dbReference>
<keyword evidence="2 7" id="KW-0812">Transmembrane</keyword>
<dbReference type="OrthoDB" id="444631at2759"/>